<protein>
    <recommendedName>
        <fullName evidence="2">DUF7932 domain-containing protein</fullName>
    </recommendedName>
</protein>
<proteinExistence type="predicted"/>
<accession>A0A5J5ER94</accession>
<feature type="domain" description="DUF7932" evidence="2">
    <location>
        <begin position="80"/>
        <end position="211"/>
    </location>
</feature>
<dbReference type="Pfam" id="PF25560">
    <property type="entry name" value="DUF7932"/>
    <property type="match status" value="1"/>
</dbReference>
<dbReference type="OrthoDB" id="5319158at2759"/>
<comment type="caution">
    <text evidence="3">The sequence shown here is derived from an EMBL/GenBank/DDBJ whole genome shotgun (WGS) entry which is preliminary data.</text>
</comment>
<dbReference type="AlphaFoldDB" id="A0A5J5ER94"/>
<organism evidence="3 4">
    <name type="scientific">Sphaerosporella brunnea</name>
    <dbReference type="NCBI Taxonomy" id="1250544"/>
    <lineage>
        <taxon>Eukaryota</taxon>
        <taxon>Fungi</taxon>
        <taxon>Dikarya</taxon>
        <taxon>Ascomycota</taxon>
        <taxon>Pezizomycotina</taxon>
        <taxon>Pezizomycetes</taxon>
        <taxon>Pezizales</taxon>
        <taxon>Pyronemataceae</taxon>
        <taxon>Sphaerosporella</taxon>
    </lineage>
</organism>
<dbReference type="Proteomes" id="UP000326924">
    <property type="component" value="Unassembled WGS sequence"/>
</dbReference>
<dbReference type="EMBL" id="VXIS01000147">
    <property type="protein sequence ID" value="KAA8900906.1"/>
    <property type="molecule type" value="Genomic_DNA"/>
</dbReference>
<gene>
    <name evidence="3" type="ORF">FN846DRAFT_957628</name>
</gene>
<feature type="region of interest" description="Disordered" evidence="1">
    <location>
        <begin position="30"/>
        <end position="50"/>
    </location>
</feature>
<evidence type="ECO:0000259" key="2">
    <source>
        <dbReference type="Pfam" id="PF25560"/>
    </source>
</evidence>
<sequence length="834" mass="91276">MPGVCKCRGGGADAHCLFCEKVPIMVTRTNPRGSDGHTGESGSPADFAPRAGLDGLLGAGQITVRQADGSTRAYPSKYSIELQSFQVVDENDDGVFEPGEHVFVHSIVVRNKGGMPTPAHTRIPVTVRGTDWIRPVEDREQNTVYLPTSIPPGHSAYLDGRIKALITFPRRSPEFEQSSRAADTVSLCATMPGLEVELPGFAVEKEIVIQYPLSISLGDNLPSVRRGSKATFSWQVHNHSTRPYGRNSALNRTAMVSVNADRSTGVHFANPDALGESAAVVAREITLLNPKESLTISVDADIAAEANSYSHGKMIARLHVSRPVPPSEPAPEPRPSNAAMQEIQGVTLEVQISSAYLRDPESTFLLVTNSETSGKVVTAWRTFIEQDLGLKVDIWNLSIYGSMENIDDDVGTILAPYAGKSVIMLCNDFEYFSLGKRTVLDFCEPLLVTEEVLQDTRIDLAVSPLQDPKVVKQWIRNIIFPICATNPEHGIVIPAAVSNASDIVESVQNQYRAGEATINAYTISLTLSGGQKQKLRQLDKEAQKTLHFLREKLPQERFCIKPNAGDTAAAARGGDGSLFVFRGVPHGAHIAARFSNLTTTGALSLSSPDRFACISTLPFTQRLQLLNNPHHRLEAHITEALHLSITHELYREVQRFLADAPWPDTVVPSSEDPDFLPQHLKCLDQFLRYYKTAPTLPAHALEAVRAVLEATHSNSLQQRAARVLLPVKHRRTRLRALLLRFFKPLVPDVKKVAKRSGDVDDVPALIAKATGQSRFEVESSGNLAAAERVASEVCQPEEWNRSVLVYADAVTRLKGDVEFGMRVLGERVSGGGFK</sequence>
<name>A0A5J5ER94_9PEZI</name>
<evidence type="ECO:0000256" key="1">
    <source>
        <dbReference type="SAM" id="MobiDB-lite"/>
    </source>
</evidence>
<evidence type="ECO:0000313" key="4">
    <source>
        <dbReference type="Proteomes" id="UP000326924"/>
    </source>
</evidence>
<dbReference type="InParanoid" id="A0A5J5ER94"/>
<dbReference type="InterPro" id="IPR057692">
    <property type="entry name" value="DUF7932"/>
</dbReference>
<reference evidence="3 4" key="1">
    <citation type="submission" date="2019-09" db="EMBL/GenBank/DDBJ databases">
        <title>Draft genome of the ectomycorrhizal ascomycete Sphaerosporella brunnea.</title>
        <authorList>
            <consortium name="DOE Joint Genome Institute"/>
            <person name="Benucci G.M."/>
            <person name="Marozzi G."/>
            <person name="Antonielli L."/>
            <person name="Sanchez S."/>
            <person name="Marco P."/>
            <person name="Wang X."/>
            <person name="Falini L.B."/>
            <person name="Barry K."/>
            <person name="Haridas S."/>
            <person name="Lipzen A."/>
            <person name="Labutti K."/>
            <person name="Grigoriev I.V."/>
            <person name="Murat C."/>
            <person name="Martin F."/>
            <person name="Albertini E."/>
            <person name="Donnini D."/>
            <person name="Bonito G."/>
        </authorList>
    </citation>
    <scope>NUCLEOTIDE SEQUENCE [LARGE SCALE GENOMIC DNA]</scope>
    <source>
        <strain evidence="3 4">Sb_GMNB300</strain>
    </source>
</reference>
<keyword evidence="4" id="KW-1185">Reference proteome</keyword>
<evidence type="ECO:0000313" key="3">
    <source>
        <dbReference type="EMBL" id="KAA8900906.1"/>
    </source>
</evidence>